<keyword evidence="2" id="KW-1185">Reference proteome</keyword>
<accession>A0A017TIY9</accession>
<organism evidence="1 2">
    <name type="scientific">Chondromyces apiculatus DSM 436</name>
    <dbReference type="NCBI Taxonomy" id="1192034"/>
    <lineage>
        <taxon>Bacteria</taxon>
        <taxon>Pseudomonadati</taxon>
        <taxon>Myxococcota</taxon>
        <taxon>Polyangia</taxon>
        <taxon>Polyangiales</taxon>
        <taxon>Polyangiaceae</taxon>
        <taxon>Chondromyces</taxon>
    </lineage>
</organism>
<protein>
    <submittedName>
        <fullName evidence="1">Uncharacterized protein</fullName>
    </submittedName>
</protein>
<reference evidence="1 2" key="1">
    <citation type="submission" date="2013-05" db="EMBL/GenBank/DDBJ databases">
        <title>Genome assembly of Chondromyces apiculatus DSM 436.</title>
        <authorList>
            <person name="Sharma G."/>
            <person name="Khatri I."/>
            <person name="Kaur C."/>
            <person name="Mayilraj S."/>
            <person name="Subramanian S."/>
        </authorList>
    </citation>
    <scope>NUCLEOTIDE SEQUENCE [LARGE SCALE GENOMIC DNA]</scope>
    <source>
        <strain evidence="1 2">DSM 436</strain>
    </source>
</reference>
<comment type="caution">
    <text evidence="1">The sequence shown here is derived from an EMBL/GenBank/DDBJ whole genome shotgun (WGS) entry which is preliminary data.</text>
</comment>
<dbReference type="AlphaFoldDB" id="A0A017TIY9"/>
<evidence type="ECO:0000313" key="1">
    <source>
        <dbReference type="EMBL" id="EYF08867.1"/>
    </source>
</evidence>
<dbReference type="EMBL" id="ASRX01000002">
    <property type="protein sequence ID" value="EYF08867.1"/>
    <property type="molecule type" value="Genomic_DNA"/>
</dbReference>
<proteinExistence type="predicted"/>
<evidence type="ECO:0000313" key="2">
    <source>
        <dbReference type="Proteomes" id="UP000019678"/>
    </source>
</evidence>
<dbReference type="STRING" id="1192034.CAP_2728"/>
<name>A0A017TIY9_9BACT</name>
<gene>
    <name evidence="1" type="ORF">CAP_2728</name>
</gene>
<sequence length="241" mass="25514">MLALLLSAAAVFLHVRYGLLAGALLPCIAFVVVGVLAAKATTDARAALWRAVCLGITDPRQRPLQKADPLLMAPSAITLFKLASTLDAVRRGDTARAAEEVTGVNRSLLRAEEERLLNAARALIALDLGDRMLAAQLAAPVLPTGSGEFDARLGRVVVAEAWRSQSRLSAVDDAFRGRGLGVDLGTPLNRLAALVRVRVAPEAGDDLPASDVRALGDEARALGEDAFAAELETRTRATMYR</sequence>
<dbReference type="Proteomes" id="UP000019678">
    <property type="component" value="Unassembled WGS sequence"/>
</dbReference>